<dbReference type="GO" id="GO:0003700">
    <property type="term" value="F:DNA-binding transcription factor activity"/>
    <property type="evidence" value="ECO:0007669"/>
    <property type="project" value="InterPro"/>
</dbReference>
<evidence type="ECO:0000313" key="7">
    <source>
        <dbReference type="Proteomes" id="UP000196560"/>
    </source>
</evidence>
<dbReference type="Pfam" id="PF01380">
    <property type="entry name" value="SIS"/>
    <property type="match status" value="1"/>
</dbReference>
<dbReference type="InterPro" id="IPR036388">
    <property type="entry name" value="WH-like_DNA-bd_sf"/>
</dbReference>
<sequence>MTDPSLFPTGVAYTPAEELIINHIVEKPREFLLQSIQDVALSLGISEATVSRFARHAGFGDFKTLKNAVAARSLGPADKMSASIDEGAGDAQAFLRQQRSNIDRTLEGLDEESFAKAVHALVAARRIFLHGKGASACVAELLRFRLNRYGMLVELLPAGGTELMEGLVHAGQSDVLVTFGFQRVSPEGQALLDHGEKVGCTTVLFTDRYVRSAGPRATIELYTYRGEPRAYHSMASAVALVDALVVGIAAQLDGPALETLDRIKELKRAYGHLLAR</sequence>
<dbReference type="EMBL" id="NFHO01000009">
    <property type="protein sequence ID" value="OUN42075.1"/>
    <property type="molecule type" value="Genomic_DNA"/>
</dbReference>
<accession>A0A1Y3U1L0</accession>
<dbReference type="eggNOG" id="COG1737">
    <property type="taxonomic scope" value="Bacteria"/>
</dbReference>
<evidence type="ECO:0008006" key="8">
    <source>
        <dbReference type="Google" id="ProtNLM"/>
    </source>
</evidence>
<dbReference type="GO" id="GO:0003677">
    <property type="term" value="F:DNA binding"/>
    <property type="evidence" value="ECO:0007669"/>
    <property type="project" value="UniProtKB-KW"/>
</dbReference>
<dbReference type="SUPFAM" id="SSF46689">
    <property type="entry name" value="Homeodomain-like"/>
    <property type="match status" value="1"/>
</dbReference>
<dbReference type="AlphaFoldDB" id="A0A1Y3U1L0"/>
<dbReference type="Proteomes" id="UP000196560">
    <property type="component" value="Unassembled WGS sequence"/>
</dbReference>
<dbReference type="GO" id="GO:1901135">
    <property type="term" value="P:carbohydrate derivative metabolic process"/>
    <property type="evidence" value="ECO:0007669"/>
    <property type="project" value="InterPro"/>
</dbReference>
<dbReference type="Gene3D" id="1.10.10.10">
    <property type="entry name" value="Winged helix-like DNA-binding domain superfamily/Winged helix DNA-binding domain"/>
    <property type="match status" value="1"/>
</dbReference>
<dbReference type="GO" id="GO:0097367">
    <property type="term" value="F:carbohydrate derivative binding"/>
    <property type="evidence" value="ECO:0007669"/>
    <property type="project" value="InterPro"/>
</dbReference>
<dbReference type="STRING" id="1118060.GCA_000311845_00550"/>
<evidence type="ECO:0000256" key="1">
    <source>
        <dbReference type="ARBA" id="ARBA00023015"/>
    </source>
</evidence>
<dbReference type="InterPro" id="IPR001347">
    <property type="entry name" value="SIS_dom"/>
</dbReference>
<keyword evidence="1" id="KW-0805">Transcription regulation</keyword>
<dbReference type="Pfam" id="PF01418">
    <property type="entry name" value="HTH_6"/>
    <property type="match status" value="1"/>
</dbReference>
<evidence type="ECO:0000259" key="5">
    <source>
        <dbReference type="PROSITE" id="PS51464"/>
    </source>
</evidence>
<proteinExistence type="predicted"/>
<dbReference type="PROSITE" id="PS51464">
    <property type="entry name" value="SIS"/>
    <property type="match status" value="1"/>
</dbReference>
<dbReference type="InterPro" id="IPR035472">
    <property type="entry name" value="RpiR-like_SIS"/>
</dbReference>
<dbReference type="Gene3D" id="3.40.50.10490">
    <property type="entry name" value="Glucose-6-phosphate isomerase like protein, domain 1"/>
    <property type="match status" value="1"/>
</dbReference>
<evidence type="ECO:0000313" key="6">
    <source>
        <dbReference type="EMBL" id="OUN42075.1"/>
    </source>
</evidence>
<dbReference type="PANTHER" id="PTHR30514">
    <property type="entry name" value="GLUCOKINASE"/>
    <property type="match status" value="1"/>
</dbReference>
<dbReference type="InterPro" id="IPR009057">
    <property type="entry name" value="Homeodomain-like_sf"/>
</dbReference>
<dbReference type="InterPro" id="IPR047640">
    <property type="entry name" value="RpiR-like"/>
</dbReference>
<protein>
    <recommendedName>
        <fullName evidence="8">RpiR family transcriptional regulator</fullName>
    </recommendedName>
</protein>
<dbReference type="SUPFAM" id="SSF53697">
    <property type="entry name" value="SIS domain"/>
    <property type="match status" value="1"/>
</dbReference>
<keyword evidence="7" id="KW-1185">Reference proteome</keyword>
<dbReference type="RefSeq" id="WP_087186748.1">
    <property type="nucleotide sequence ID" value="NZ_CALUIC010000013.1"/>
</dbReference>
<feature type="domain" description="HTH rpiR-type" evidence="4">
    <location>
        <begin position="1"/>
        <end position="76"/>
    </location>
</feature>
<evidence type="ECO:0000256" key="2">
    <source>
        <dbReference type="ARBA" id="ARBA00023125"/>
    </source>
</evidence>
<organism evidence="6 7">
    <name type="scientific">Enorma massiliensis</name>
    <dbReference type="NCBI Taxonomy" id="1472761"/>
    <lineage>
        <taxon>Bacteria</taxon>
        <taxon>Bacillati</taxon>
        <taxon>Actinomycetota</taxon>
        <taxon>Coriobacteriia</taxon>
        <taxon>Coriobacteriales</taxon>
        <taxon>Coriobacteriaceae</taxon>
        <taxon>Enorma</taxon>
    </lineage>
</organism>
<comment type="caution">
    <text evidence="6">The sequence shown here is derived from an EMBL/GenBank/DDBJ whole genome shotgun (WGS) entry which is preliminary data.</text>
</comment>
<feature type="domain" description="SIS" evidence="5">
    <location>
        <begin position="117"/>
        <end position="255"/>
    </location>
</feature>
<gene>
    <name evidence="6" type="ORF">B5G21_08010</name>
</gene>
<dbReference type="InterPro" id="IPR000281">
    <property type="entry name" value="HTH_RpiR"/>
</dbReference>
<dbReference type="CDD" id="cd05013">
    <property type="entry name" value="SIS_RpiR"/>
    <property type="match status" value="1"/>
</dbReference>
<evidence type="ECO:0000256" key="3">
    <source>
        <dbReference type="ARBA" id="ARBA00023163"/>
    </source>
</evidence>
<name>A0A1Y3U1L0_9ACTN</name>
<dbReference type="InterPro" id="IPR046348">
    <property type="entry name" value="SIS_dom_sf"/>
</dbReference>
<evidence type="ECO:0000259" key="4">
    <source>
        <dbReference type="PROSITE" id="PS51071"/>
    </source>
</evidence>
<keyword evidence="2" id="KW-0238">DNA-binding</keyword>
<keyword evidence="3" id="KW-0804">Transcription</keyword>
<dbReference type="PROSITE" id="PS51071">
    <property type="entry name" value="HTH_RPIR"/>
    <property type="match status" value="1"/>
</dbReference>
<reference evidence="7" key="1">
    <citation type="submission" date="2017-04" db="EMBL/GenBank/DDBJ databases">
        <title>Function of individual gut microbiota members based on whole genome sequencing of pure cultures obtained from chicken caecum.</title>
        <authorList>
            <person name="Medvecky M."/>
            <person name="Cejkova D."/>
            <person name="Polansky O."/>
            <person name="Karasova D."/>
            <person name="Kubasova T."/>
            <person name="Cizek A."/>
            <person name="Rychlik I."/>
        </authorList>
    </citation>
    <scope>NUCLEOTIDE SEQUENCE [LARGE SCALE GENOMIC DNA]</scope>
    <source>
        <strain evidence="7">An70</strain>
    </source>
</reference>